<reference evidence="2" key="1">
    <citation type="submission" date="2017-06" db="EMBL/GenBank/DDBJ databases">
        <title>Capnocytophaga spp. assemblies.</title>
        <authorList>
            <person name="Gulvik C.A."/>
        </authorList>
    </citation>
    <scope>NUCLEOTIDE SEQUENCE [LARGE SCALE GENOMIC DNA]</scope>
    <source>
        <strain evidence="2">H1496</strain>
    </source>
</reference>
<dbReference type="GeneID" id="84809344"/>
<evidence type="ECO:0000313" key="1">
    <source>
        <dbReference type="EMBL" id="ATA87863.1"/>
    </source>
</evidence>
<dbReference type="KEGG" id="cgh:CGC50_12440"/>
<sequence>MKTVFKEGMEVYDQLNFPNKKGVIVEISNEENDPYPVEVSFENEAGRNNYTPDGRFSKKHIPTLSTKPYEIVLEGFEQKAPPLTFEKAEKKLKYDRDKYAYFNLEGINILYPKSVSPEVFEALRQLVILRDYYNEGWQPDWEDDKNKFCISVEKEKLCLELWLNTSRVLAFKSHEIAYNFLEEQKELLEKAKPLL</sequence>
<gene>
    <name evidence="1" type="ORF">CGC50_12440</name>
</gene>
<name>A0A250FS02_9FLAO</name>
<proteinExistence type="predicted"/>
<accession>A0A250FS02</accession>
<protein>
    <submittedName>
        <fullName evidence="1">Uncharacterized protein</fullName>
    </submittedName>
</protein>
<dbReference type="RefSeq" id="WP_095911059.1">
    <property type="nucleotide sequence ID" value="NZ_CP022386.1"/>
</dbReference>
<evidence type="ECO:0000313" key="2">
    <source>
        <dbReference type="Proteomes" id="UP000217250"/>
    </source>
</evidence>
<dbReference type="OrthoDB" id="1148990at2"/>
<dbReference type="EMBL" id="CP022386">
    <property type="protein sequence ID" value="ATA87863.1"/>
    <property type="molecule type" value="Genomic_DNA"/>
</dbReference>
<dbReference type="Proteomes" id="UP000217250">
    <property type="component" value="Chromosome"/>
</dbReference>
<organism evidence="1 2">
    <name type="scientific">Capnocytophaga gingivalis</name>
    <dbReference type="NCBI Taxonomy" id="1017"/>
    <lineage>
        <taxon>Bacteria</taxon>
        <taxon>Pseudomonadati</taxon>
        <taxon>Bacteroidota</taxon>
        <taxon>Flavobacteriia</taxon>
        <taxon>Flavobacteriales</taxon>
        <taxon>Flavobacteriaceae</taxon>
        <taxon>Capnocytophaga</taxon>
    </lineage>
</organism>
<dbReference type="AlphaFoldDB" id="A0A250FS02"/>